<dbReference type="PANTHER" id="PTHR35848">
    <property type="entry name" value="OXALATE-BINDING PROTEIN"/>
    <property type="match status" value="1"/>
</dbReference>
<dbReference type="GeneID" id="97279300"/>
<evidence type="ECO:0000256" key="1">
    <source>
        <dbReference type="ARBA" id="ARBA00022723"/>
    </source>
</evidence>
<dbReference type="InterPro" id="IPR011051">
    <property type="entry name" value="RmlC_Cupin_sf"/>
</dbReference>
<proteinExistence type="predicted"/>
<dbReference type="Proteomes" id="UP001622557">
    <property type="component" value="Chromosome"/>
</dbReference>
<accession>A0ABZ1KF45</accession>
<organism evidence="3 4">
    <name type="scientific">Streptomyces achromogenes</name>
    <dbReference type="NCBI Taxonomy" id="67255"/>
    <lineage>
        <taxon>Bacteria</taxon>
        <taxon>Bacillati</taxon>
        <taxon>Actinomycetota</taxon>
        <taxon>Actinomycetes</taxon>
        <taxon>Kitasatosporales</taxon>
        <taxon>Streptomycetaceae</taxon>
        <taxon>Streptomyces</taxon>
    </lineage>
</organism>
<dbReference type="Gene3D" id="2.60.120.10">
    <property type="entry name" value="Jelly Rolls"/>
    <property type="match status" value="2"/>
</dbReference>
<dbReference type="EMBL" id="CP108164">
    <property type="protein sequence ID" value="WTQ79277.1"/>
    <property type="molecule type" value="Genomic_DNA"/>
</dbReference>
<reference evidence="3 4" key="1">
    <citation type="submission" date="2022-10" db="EMBL/GenBank/DDBJ databases">
        <title>The complete genomes of actinobacterial strains from the NBC collection.</title>
        <authorList>
            <person name="Joergensen T.S."/>
            <person name="Alvarez Arevalo M."/>
            <person name="Sterndorff E.B."/>
            <person name="Faurdal D."/>
            <person name="Vuksanovic O."/>
            <person name="Mourched A.-S."/>
            <person name="Charusanti P."/>
            <person name="Shaw S."/>
            <person name="Blin K."/>
            <person name="Weber T."/>
        </authorList>
    </citation>
    <scope>NUCLEOTIDE SEQUENCE [LARGE SCALE GENOMIC DNA]</scope>
    <source>
        <strain evidence="3 4">NBC_00156</strain>
    </source>
</reference>
<dbReference type="InterPro" id="IPR014710">
    <property type="entry name" value="RmlC-like_jellyroll"/>
</dbReference>
<sequence length="248" mass="25454">MRPDLQISDLGSPSDVHGVHGAAGVTQWRSLAAGRGLRGPYEAVEWACVPPGGLSGEHLHSRTEEAYVLLSGRGEALLNGAPHPVRAGEVILTGLGATHGLRNTGSGPLSWLTLEVPAPRTMALAHTPWKDAPMAEPRTGEAVVVDLGELRDVDPRPTLQGPLRRIRLLELGPGASEALPGRGAEHTVFVLSGAGTATSGSGDVTVREGMSVTASGGEDLTVTASTAGLRAVCASFVVGSPHGRETGL</sequence>
<keyword evidence="1" id="KW-0479">Metal-binding</keyword>
<evidence type="ECO:0000313" key="3">
    <source>
        <dbReference type="EMBL" id="WTQ79277.1"/>
    </source>
</evidence>
<keyword evidence="4" id="KW-1185">Reference proteome</keyword>
<dbReference type="PANTHER" id="PTHR35848:SF6">
    <property type="entry name" value="CUPIN TYPE-2 DOMAIN-CONTAINING PROTEIN"/>
    <property type="match status" value="1"/>
</dbReference>
<evidence type="ECO:0000313" key="4">
    <source>
        <dbReference type="Proteomes" id="UP001622557"/>
    </source>
</evidence>
<dbReference type="InterPro" id="IPR051610">
    <property type="entry name" value="GPI/OXD"/>
</dbReference>
<protein>
    <submittedName>
        <fullName evidence="3">Cupin domain-containing protein</fullName>
    </submittedName>
</protein>
<gene>
    <name evidence="3" type="ORF">OG350_02710</name>
</gene>
<dbReference type="InterPro" id="IPR013096">
    <property type="entry name" value="Cupin_2"/>
</dbReference>
<dbReference type="RefSeq" id="WP_405445059.1">
    <property type="nucleotide sequence ID" value="NZ_CP108164.1"/>
</dbReference>
<name>A0ABZ1KF45_STRAH</name>
<dbReference type="SUPFAM" id="SSF51182">
    <property type="entry name" value="RmlC-like cupins"/>
    <property type="match status" value="1"/>
</dbReference>
<feature type="domain" description="Cupin type-2" evidence="2">
    <location>
        <begin position="47"/>
        <end position="113"/>
    </location>
</feature>
<evidence type="ECO:0000259" key="2">
    <source>
        <dbReference type="Pfam" id="PF07883"/>
    </source>
</evidence>
<dbReference type="Pfam" id="PF07883">
    <property type="entry name" value="Cupin_2"/>
    <property type="match status" value="1"/>
</dbReference>